<evidence type="ECO:0000259" key="2">
    <source>
        <dbReference type="Pfam" id="PF09851"/>
    </source>
</evidence>
<evidence type="ECO:0000313" key="4">
    <source>
        <dbReference type="Proteomes" id="UP000321832"/>
    </source>
</evidence>
<protein>
    <submittedName>
        <fullName evidence="3">SHOCT domain-containing protein</fullName>
    </submittedName>
</protein>
<comment type="caution">
    <text evidence="3">The sequence shown here is derived from an EMBL/GenBank/DDBJ whole genome shotgun (WGS) entry which is preliminary data.</text>
</comment>
<proteinExistence type="predicted"/>
<dbReference type="AlphaFoldDB" id="A0A5C6TZX3"/>
<sequence>MLLLSTHRRGGGVLVAPLGLTARLFVQDNALHLIVHEARRDFVNAYIGSRIAPTFTFGSRSKAGLVTLQDPGATVRRADWLAIPVNRAAAAAPAPQPAVLPAAPAPAPGVPPKAQTAPPPVPAAAPAARPAPASADEIEQRLLTLKRLRERGLISEEEYQQKRREILQAL</sequence>
<name>A0A5C6TZX3_9BURK</name>
<dbReference type="Pfam" id="PF09851">
    <property type="entry name" value="SHOCT"/>
    <property type="match status" value="1"/>
</dbReference>
<feature type="region of interest" description="Disordered" evidence="1">
    <location>
        <begin position="100"/>
        <end position="138"/>
    </location>
</feature>
<organism evidence="3 4">
    <name type="scientific">Piscinibacter aquaticus</name>
    <dbReference type="NCBI Taxonomy" id="392597"/>
    <lineage>
        <taxon>Bacteria</taxon>
        <taxon>Pseudomonadati</taxon>
        <taxon>Pseudomonadota</taxon>
        <taxon>Betaproteobacteria</taxon>
        <taxon>Burkholderiales</taxon>
        <taxon>Sphaerotilaceae</taxon>
        <taxon>Piscinibacter</taxon>
    </lineage>
</organism>
<reference evidence="3 4" key="1">
    <citation type="submission" date="2019-08" db="EMBL/GenBank/DDBJ databases">
        <authorList>
            <person name="Khan S.A."/>
            <person name="Jeon C.O."/>
            <person name="Jeong S.E."/>
        </authorList>
    </citation>
    <scope>NUCLEOTIDE SEQUENCE [LARGE SCALE GENOMIC DNA]</scope>
    <source>
        <strain evidence="4">IMCC1728</strain>
    </source>
</reference>
<dbReference type="Proteomes" id="UP000321832">
    <property type="component" value="Unassembled WGS sequence"/>
</dbReference>
<dbReference type="EMBL" id="VOPW01000001">
    <property type="protein sequence ID" value="TXC65989.1"/>
    <property type="molecule type" value="Genomic_DNA"/>
</dbReference>
<evidence type="ECO:0000256" key="1">
    <source>
        <dbReference type="SAM" id="MobiDB-lite"/>
    </source>
</evidence>
<keyword evidence="4" id="KW-1185">Reference proteome</keyword>
<evidence type="ECO:0000313" key="3">
    <source>
        <dbReference type="EMBL" id="TXC65989.1"/>
    </source>
</evidence>
<feature type="compositionally biased region" description="Pro residues" evidence="1">
    <location>
        <begin position="100"/>
        <end position="123"/>
    </location>
</feature>
<feature type="compositionally biased region" description="Low complexity" evidence="1">
    <location>
        <begin position="124"/>
        <end position="135"/>
    </location>
</feature>
<feature type="domain" description="SHOCT" evidence="2">
    <location>
        <begin position="141"/>
        <end position="167"/>
    </location>
</feature>
<accession>A0A5C6TZX3</accession>
<dbReference type="InterPro" id="IPR018649">
    <property type="entry name" value="SHOCT"/>
</dbReference>
<gene>
    <name evidence="3" type="ORF">FSC37_08715</name>
</gene>